<dbReference type="InterPro" id="IPR000757">
    <property type="entry name" value="Beta-glucanase-like"/>
</dbReference>
<dbReference type="PROSITE" id="PS51762">
    <property type="entry name" value="GH16_2"/>
    <property type="match status" value="1"/>
</dbReference>
<dbReference type="AlphaFoldDB" id="A0A6A6B6F3"/>
<feature type="signal peptide" evidence="19">
    <location>
        <begin position="1"/>
        <end position="25"/>
    </location>
</feature>
<feature type="active site" description="Nucleophile" evidence="16">
    <location>
        <position position="168"/>
    </location>
</feature>
<evidence type="ECO:0000256" key="2">
    <source>
        <dbReference type="ARBA" id="ARBA00004589"/>
    </source>
</evidence>
<evidence type="ECO:0000256" key="8">
    <source>
        <dbReference type="ARBA" id="ARBA00023136"/>
    </source>
</evidence>
<feature type="region of interest" description="Disordered" evidence="17">
    <location>
        <begin position="344"/>
        <end position="452"/>
    </location>
</feature>
<dbReference type="GO" id="GO:0031505">
    <property type="term" value="P:fungal-type cell wall organization"/>
    <property type="evidence" value="ECO:0007669"/>
    <property type="project" value="TreeGrafter"/>
</dbReference>
<keyword evidence="18" id="KW-0812">Transmembrane</keyword>
<evidence type="ECO:0000256" key="4">
    <source>
        <dbReference type="ARBA" id="ARBA00022676"/>
    </source>
</evidence>
<keyword evidence="11" id="KW-0326">Glycosidase</keyword>
<dbReference type="GO" id="GO:0005975">
    <property type="term" value="P:carbohydrate metabolic process"/>
    <property type="evidence" value="ECO:0007669"/>
    <property type="project" value="InterPro"/>
</dbReference>
<dbReference type="InterPro" id="IPR017168">
    <property type="entry name" value="CHR-like"/>
</dbReference>
<comment type="catalytic activity">
    <reaction evidence="1">
        <text>Random endo-hydrolysis of N-acetyl-beta-D-glucosaminide (1-&gt;4)-beta-linkages in chitin and chitodextrins.</text>
        <dbReference type="EC" id="3.2.1.14"/>
    </reaction>
</comment>
<evidence type="ECO:0000256" key="11">
    <source>
        <dbReference type="ARBA" id="ARBA00023295"/>
    </source>
</evidence>
<dbReference type="GO" id="GO:0009277">
    <property type="term" value="C:fungal-type cell wall"/>
    <property type="evidence" value="ECO:0007669"/>
    <property type="project" value="TreeGrafter"/>
</dbReference>
<dbReference type="Pfam" id="PF00722">
    <property type="entry name" value="Glyco_hydro_16"/>
    <property type="match status" value="1"/>
</dbReference>
<evidence type="ECO:0000256" key="7">
    <source>
        <dbReference type="ARBA" id="ARBA00022801"/>
    </source>
</evidence>
<dbReference type="EMBL" id="ML995497">
    <property type="protein sequence ID" value="KAF2138361.1"/>
    <property type="molecule type" value="Genomic_DNA"/>
</dbReference>
<protein>
    <recommendedName>
        <fullName evidence="15">Crh-like protein</fullName>
        <ecNumber evidence="15">3.2.-.-</ecNumber>
    </recommendedName>
</protein>
<dbReference type="InterPro" id="IPR018371">
    <property type="entry name" value="Chitin-binding_1_CS"/>
</dbReference>
<dbReference type="GO" id="GO:0016757">
    <property type="term" value="F:glycosyltransferase activity"/>
    <property type="evidence" value="ECO:0007669"/>
    <property type="project" value="UniProtKB-KW"/>
</dbReference>
<evidence type="ECO:0000256" key="16">
    <source>
        <dbReference type="PIRSR" id="PIRSR037299-1"/>
    </source>
</evidence>
<evidence type="ECO:0000313" key="21">
    <source>
        <dbReference type="EMBL" id="KAF2138361.1"/>
    </source>
</evidence>
<dbReference type="CDD" id="cd02183">
    <property type="entry name" value="GH16_fungal_CRH1_transglycosylase"/>
    <property type="match status" value="1"/>
</dbReference>
<keyword evidence="10" id="KW-0449">Lipoprotein</keyword>
<dbReference type="GO" id="GO:0098552">
    <property type="term" value="C:side of membrane"/>
    <property type="evidence" value="ECO:0007669"/>
    <property type="project" value="UniProtKB-KW"/>
</dbReference>
<evidence type="ECO:0000256" key="10">
    <source>
        <dbReference type="ARBA" id="ARBA00023288"/>
    </source>
</evidence>
<accession>A0A6A6B6F3</accession>
<dbReference type="Gene3D" id="2.60.120.200">
    <property type="match status" value="1"/>
</dbReference>
<feature type="active site" description="Proton donor" evidence="16">
    <location>
        <position position="172"/>
    </location>
</feature>
<evidence type="ECO:0000256" key="13">
    <source>
        <dbReference type="ARBA" id="ARBA00038074"/>
    </source>
</evidence>
<comment type="function">
    <text evidence="14">Dual chitinase/transglycosylase that plays a role in cell wall architecture. Chitinase and transglycosylase activities are coupled. Required for the polysaccharide cross-linking at the septa and the cell wall. More specifically, transfers chitin to 1,6-beta-glucan in the cell wall.</text>
</comment>
<evidence type="ECO:0000256" key="17">
    <source>
        <dbReference type="SAM" id="MobiDB-lite"/>
    </source>
</evidence>
<gene>
    <name evidence="21" type="ORF">K452DRAFT_290948</name>
</gene>
<feature type="compositionally biased region" description="Polar residues" evidence="17">
    <location>
        <begin position="425"/>
        <end position="435"/>
    </location>
</feature>
<evidence type="ECO:0000313" key="22">
    <source>
        <dbReference type="Proteomes" id="UP000799438"/>
    </source>
</evidence>
<keyword evidence="8 15" id="KW-0472">Membrane</keyword>
<keyword evidence="18" id="KW-1133">Transmembrane helix</keyword>
<reference evidence="21" key="1">
    <citation type="journal article" date="2020" name="Stud. Mycol.">
        <title>101 Dothideomycetes genomes: a test case for predicting lifestyles and emergence of pathogens.</title>
        <authorList>
            <person name="Haridas S."/>
            <person name="Albert R."/>
            <person name="Binder M."/>
            <person name="Bloem J."/>
            <person name="Labutti K."/>
            <person name="Salamov A."/>
            <person name="Andreopoulos B."/>
            <person name="Baker S."/>
            <person name="Barry K."/>
            <person name="Bills G."/>
            <person name="Bluhm B."/>
            <person name="Cannon C."/>
            <person name="Castanera R."/>
            <person name="Culley D."/>
            <person name="Daum C."/>
            <person name="Ezra D."/>
            <person name="Gonzalez J."/>
            <person name="Henrissat B."/>
            <person name="Kuo A."/>
            <person name="Liang C."/>
            <person name="Lipzen A."/>
            <person name="Lutzoni F."/>
            <person name="Magnuson J."/>
            <person name="Mondo S."/>
            <person name="Nolan M."/>
            <person name="Ohm R."/>
            <person name="Pangilinan J."/>
            <person name="Park H.-J."/>
            <person name="Ramirez L."/>
            <person name="Alfaro M."/>
            <person name="Sun H."/>
            <person name="Tritt A."/>
            <person name="Yoshinaga Y."/>
            <person name="Zwiers L.-H."/>
            <person name="Turgeon B."/>
            <person name="Goodwin S."/>
            <person name="Spatafora J."/>
            <person name="Crous P."/>
            <person name="Grigoriev I."/>
        </authorList>
    </citation>
    <scope>NUCLEOTIDE SEQUENCE</scope>
    <source>
        <strain evidence="21">CBS 121167</strain>
    </source>
</reference>
<dbReference type="GeneID" id="54298578"/>
<keyword evidence="9" id="KW-0325">Glycoprotein</keyword>
<evidence type="ECO:0000256" key="19">
    <source>
        <dbReference type="SAM" id="SignalP"/>
    </source>
</evidence>
<dbReference type="SUPFAM" id="SSF49899">
    <property type="entry name" value="Concanavalin A-like lectins/glucanases"/>
    <property type="match status" value="1"/>
</dbReference>
<feature type="compositionally biased region" description="Low complexity" evidence="17">
    <location>
        <begin position="362"/>
        <end position="376"/>
    </location>
</feature>
<dbReference type="PROSITE" id="PS00026">
    <property type="entry name" value="CHIT_BIND_I_1"/>
    <property type="match status" value="1"/>
</dbReference>
<feature type="transmembrane region" description="Helical" evidence="18">
    <location>
        <begin position="467"/>
        <end position="485"/>
    </location>
</feature>
<evidence type="ECO:0000256" key="14">
    <source>
        <dbReference type="ARBA" id="ARBA00093308"/>
    </source>
</evidence>
<organism evidence="21 22">
    <name type="scientific">Aplosporella prunicola CBS 121167</name>
    <dbReference type="NCBI Taxonomy" id="1176127"/>
    <lineage>
        <taxon>Eukaryota</taxon>
        <taxon>Fungi</taxon>
        <taxon>Dikarya</taxon>
        <taxon>Ascomycota</taxon>
        <taxon>Pezizomycotina</taxon>
        <taxon>Dothideomycetes</taxon>
        <taxon>Dothideomycetes incertae sedis</taxon>
        <taxon>Botryosphaeriales</taxon>
        <taxon>Aplosporellaceae</taxon>
        <taxon>Aplosporella</taxon>
    </lineage>
</organism>
<feature type="chain" id="PRO_5025351023" description="Crh-like protein" evidence="19">
    <location>
        <begin position="26"/>
        <end position="486"/>
    </location>
</feature>
<evidence type="ECO:0000256" key="18">
    <source>
        <dbReference type="SAM" id="Phobius"/>
    </source>
</evidence>
<dbReference type="InterPro" id="IPR013320">
    <property type="entry name" value="ConA-like_dom_sf"/>
</dbReference>
<name>A0A6A6B6F3_9PEZI</name>
<dbReference type="Proteomes" id="UP000799438">
    <property type="component" value="Unassembled WGS sequence"/>
</dbReference>
<evidence type="ECO:0000259" key="20">
    <source>
        <dbReference type="PROSITE" id="PS51762"/>
    </source>
</evidence>
<keyword evidence="12" id="KW-0961">Cell wall biogenesis/degradation</keyword>
<dbReference type="PANTHER" id="PTHR10963:SF22">
    <property type="entry name" value="GLYCOSIDASE CRH2-RELATED"/>
    <property type="match status" value="1"/>
</dbReference>
<evidence type="ECO:0000256" key="15">
    <source>
        <dbReference type="PIRNR" id="PIRNR037299"/>
    </source>
</evidence>
<feature type="compositionally biased region" description="Low complexity" evidence="17">
    <location>
        <begin position="403"/>
        <end position="415"/>
    </location>
</feature>
<dbReference type="PIRSF" id="PIRSF037299">
    <property type="entry name" value="Glycosidase_CRH1_prd"/>
    <property type="match status" value="1"/>
</dbReference>
<keyword evidence="7 15" id="KW-0378">Hydrolase</keyword>
<feature type="compositionally biased region" description="Gly residues" evidence="17">
    <location>
        <begin position="437"/>
        <end position="452"/>
    </location>
</feature>
<keyword evidence="5" id="KW-0808">Transferase</keyword>
<feature type="domain" description="GH16" evidence="20">
    <location>
        <begin position="68"/>
        <end position="284"/>
    </location>
</feature>
<sequence>MVRTATAAASAALAAALLFSAGVAADSSIPSCGPDSPCPADAPCCSQYGQCGVGAYCLGGCDPLFSHTLDSCVPVPVCNSKNYDINGLDGVVSIDKYLGDASKANWVATGNPLRYNDGLLLTMAEGTVGTLLASTHYVWYGKISAKLRTSQGKGVVTAFIMMSDVRDEIDFEWIGTDIAHAQSNYYSQGVTVYTNGKALGVPDDNTVSTEHEYTIDWQPDTLTWSVDGTVLRTLNRKDTWNSTVNRFDYPQTPARVMLSLWPAGLPSNGEGTIEWAGGLVDWNSQYMQNGYYYAEISSVSVECYDAPPDAQKKGSKSYVYTDPAGTNDTVAIVNDQVILGNFYATGTKPENDDDDDDDSASKTKSAGASKSSSTAKASKRPETVPGMSGAGNRGEDGTVQSVGSGAAASASAAAGSGSGSGSGATSLDGNDNSFDQGLGGNKGGNGGGAGQTGGAAGLAAAAGFGGVGAWGVLLLGALVGGVFVWA</sequence>
<evidence type="ECO:0000256" key="12">
    <source>
        <dbReference type="ARBA" id="ARBA00023316"/>
    </source>
</evidence>
<dbReference type="FunFam" id="2.60.120.200:FF:000159">
    <property type="entry name" value="Glycosidase"/>
    <property type="match status" value="1"/>
</dbReference>
<keyword evidence="22" id="KW-1185">Reference proteome</keyword>
<comment type="subcellular location">
    <subcellularLocation>
        <location evidence="2">Membrane</location>
        <topology evidence="2">Lipid-anchor</topology>
        <topology evidence="2">GPI-anchor</topology>
    </subcellularLocation>
</comment>
<evidence type="ECO:0000256" key="5">
    <source>
        <dbReference type="ARBA" id="ARBA00022679"/>
    </source>
</evidence>
<dbReference type="GO" id="GO:0008061">
    <property type="term" value="F:chitin binding"/>
    <property type="evidence" value="ECO:0007669"/>
    <property type="project" value="InterPro"/>
</dbReference>
<dbReference type="GO" id="GO:0008843">
    <property type="term" value="F:endochitinase activity"/>
    <property type="evidence" value="ECO:0007669"/>
    <property type="project" value="UniProtKB-EC"/>
</dbReference>
<keyword evidence="4" id="KW-0328">Glycosyltransferase</keyword>
<dbReference type="RefSeq" id="XP_033394074.1">
    <property type="nucleotide sequence ID" value="XM_033541082.1"/>
</dbReference>
<evidence type="ECO:0000256" key="6">
    <source>
        <dbReference type="ARBA" id="ARBA00022729"/>
    </source>
</evidence>
<proteinExistence type="inferred from homology"/>
<dbReference type="OrthoDB" id="4781at2759"/>
<dbReference type="InterPro" id="IPR050546">
    <property type="entry name" value="Glycosyl_Hydrlase_16"/>
</dbReference>
<evidence type="ECO:0000256" key="3">
    <source>
        <dbReference type="ARBA" id="ARBA00022622"/>
    </source>
</evidence>
<dbReference type="EC" id="3.2.-.-" evidence="15"/>
<dbReference type="PANTHER" id="PTHR10963">
    <property type="entry name" value="GLYCOSYL HYDROLASE-RELATED"/>
    <property type="match status" value="1"/>
</dbReference>
<comment type="similarity">
    <text evidence="13">Belongs to the glycosyl hydrolase 16 family. CRH1 subfamily.</text>
</comment>
<keyword evidence="6 19" id="KW-0732">Signal</keyword>
<evidence type="ECO:0000256" key="1">
    <source>
        <dbReference type="ARBA" id="ARBA00000822"/>
    </source>
</evidence>
<keyword evidence="3" id="KW-0336">GPI-anchor</keyword>
<evidence type="ECO:0000256" key="9">
    <source>
        <dbReference type="ARBA" id="ARBA00023180"/>
    </source>
</evidence>